<feature type="region of interest" description="Disordered" evidence="8">
    <location>
        <begin position="328"/>
        <end position="425"/>
    </location>
</feature>
<dbReference type="PANTHER" id="PTHR12558">
    <property type="entry name" value="CELL DIVISION CYCLE 16,23,27"/>
    <property type="match status" value="1"/>
</dbReference>
<keyword evidence="10" id="KW-0132">Cell division</keyword>
<sequence>MMIVQEPVQAAVWHCLNHYDYSDAIFLAERLYAEVKSDETLFLLATAYYRKGQKDRCYHLLEESYGNSTKCQFLFGTCAYELKKYAEAEAALLESDNFTQRSLEDVVGDFGDQAAFVLLLLGKIAAKTERKSRAIETWKKALKVNPFLFSAFENLCGIGEKPIASNIFQISNIENMSTCHGHCVSNVESVIISNEPHEKCGKLETSLETPHHVANFNPSIKYSQKDFCTPEESPLASPLCMSGIKPITRCRNFRIGVDLTVPESPTFGHIVDCNFGEYNSTPNITNFSNQQPIVKKLLAQRQMEVDQLNSRHKEALLQNCKPVLSQSSNVPVSPSLPLAQQPSQNVRRSSRLFRSHSVKENNKSPTSAKFATPKSPSRKTKQRLANINKNLSSNEIITKNKDIEQEKTETITSQSKNEKSTTQNSNNSYLQHALNLQRQSAEGLMALLRDIGQAYADLSSYDCQSAIQNFLNIPLNQLNTTWVYCQLGKAYFEIPDYESSAKYFQKVHDQDPYHLDYMDTYSTALWHLQKEVALSALARDLVSTDKEHPVTWCVNGNCFSLHKEHDTAIKFFQRGVQVDQDFPYAYTLLGHEYISTEELDKAMGCFRNAVRLNPMHYNAWFGMGTIYSKQEKYHLAEMNYARALSINPQSCVILCHIGIVQHALKQTEKALATFNKAIASNPKSPLCKFHRASVYFALGRHVEALKELEELKEIIPKESSVYYLIGKVHKKLGNTDLALQHFSWATDLDPKGASNQIKEAFDPAIGRNTVDPEESPLSPALDEYPSESNSGQQGDNMNFEALPDDSEESVFE</sequence>
<dbReference type="FunCoup" id="A0A6J2Y473">
    <property type="interactions" value="2801"/>
</dbReference>
<dbReference type="GO" id="GO:0051301">
    <property type="term" value="P:cell division"/>
    <property type="evidence" value="ECO:0007669"/>
    <property type="project" value="UniProtKB-KW"/>
</dbReference>
<keyword evidence="10" id="KW-0131">Cell cycle</keyword>
<feature type="repeat" description="TPR" evidence="7">
    <location>
        <begin position="481"/>
        <end position="514"/>
    </location>
</feature>
<evidence type="ECO:0000256" key="8">
    <source>
        <dbReference type="SAM" id="MobiDB-lite"/>
    </source>
</evidence>
<dbReference type="GO" id="GO:0005680">
    <property type="term" value="C:anaphase-promoting complex"/>
    <property type="evidence" value="ECO:0007669"/>
    <property type="project" value="TreeGrafter"/>
</dbReference>
<keyword evidence="3 7" id="KW-0802">TPR repeat</keyword>
<dbReference type="Pfam" id="PF13181">
    <property type="entry name" value="TPR_8"/>
    <property type="match status" value="2"/>
</dbReference>
<dbReference type="SMART" id="SM00028">
    <property type="entry name" value="TPR"/>
    <property type="match status" value="9"/>
</dbReference>
<dbReference type="OrthoDB" id="329563at2759"/>
<dbReference type="InterPro" id="IPR011990">
    <property type="entry name" value="TPR-like_helical_dom_sf"/>
</dbReference>
<dbReference type="RefSeq" id="XP_030758091.1">
    <property type="nucleotide sequence ID" value="XM_030902231.1"/>
</dbReference>
<gene>
    <name evidence="10" type="primary">LOC115883826</name>
</gene>
<proteinExistence type="inferred from homology"/>
<dbReference type="PROSITE" id="PS50005">
    <property type="entry name" value="TPR"/>
    <property type="match status" value="6"/>
</dbReference>
<feature type="compositionally biased region" description="Acidic residues" evidence="8">
    <location>
        <begin position="802"/>
        <end position="812"/>
    </location>
</feature>
<dbReference type="SUPFAM" id="SSF48452">
    <property type="entry name" value="TPR-like"/>
    <property type="match status" value="2"/>
</dbReference>
<evidence type="ECO:0000256" key="3">
    <source>
        <dbReference type="ARBA" id="ARBA00022803"/>
    </source>
</evidence>
<comment type="similarity">
    <text evidence="5">Belongs to the APC3/CDC27 family.</text>
</comment>
<evidence type="ECO:0000256" key="1">
    <source>
        <dbReference type="ARBA" id="ARBA00004123"/>
    </source>
</evidence>
<feature type="repeat" description="TPR" evidence="7">
    <location>
        <begin position="617"/>
        <end position="650"/>
    </location>
</feature>
<keyword evidence="2" id="KW-0677">Repeat</keyword>
<feature type="compositionally biased region" description="Polar residues" evidence="8">
    <location>
        <begin position="410"/>
        <end position="425"/>
    </location>
</feature>
<dbReference type="Pfam" id="PF14559">
    <property type="entry name" value="TPR_19"/>
    <property type="match status" value="1"/>
</dbReference>
<dbReference type="Proteomes" id="UP000504635">
    <property type="component" value="Unplaced"/>
</dbReference>
<evidence type="ECO:0000256" key="5">
    <source>
        <dbReference type="ARBA" id="ARBA00038210"/>
    </source>
</evidence>
<feature type="compositionally biased region" description="Polar residues" evidence="8">
    <location>
        <begin position="786"/>
        <end position="796"/>
    </location>
</feature>
<evidence type="ECO:0000256" key="4">
    <source>
        <dbReference type="ARBA" id="ARBA00023242"/>
    </source>
</evidence>
<keyword evidence="9" id="KW-1185">Reference proteome</keyword>
<dbReference type="Pfam" id="PF12895">
    <property type="entry name" value="ANAPC3"/>
    <property type="match status" value="1"/>
</dbReference>
<feature type="compositionally biased region" description="Low complexity" evidence="8">
    <location>
        <begin position="328"/>
        <end position="338"/>
    </location>
</feature>
<dbReference type="GO" id="GO:0005737">
    <property type="term" value="C:cytoplasm"/>
    <property type="evidence" value="ECO:0007669"/>
    <property type="project" value="TreeGrafter"/>
</dbReference>
<dbReference type="KEGG" id="soy:115883826"/>
<evidence type="ECO:0000256" key="7">
    <source>
        <dbReference type="PROSITE-ProRule" id="PRU00339"/>
    </source>
</evidence>
<evidence type="ECO:0000313" key="9">
    <source>
        <dbReference type="Proteomes" id="UP000504635"/>
    </source>
</evidence>
<dbReference type="PANTHER" id="PTHR12558:SF13">
    <property type="entry name" value="CELL DIVISION CYCLE PROTEIN 27 HOMOLOG"/>
    <property type="match status" value="1"/>
</dbReference>
<evidence type="ECO:0000256" key="2">
    <source>
        <dbReference type="ARBA" id="ARBA00022737"/>
    </source>
</evidence>
<feature type="repeat" description="TPR" evidence="7">
    <location>
        <begin position="719"/>
        <end position="752"/>
    </location>
</feature>
<reference evidence="10" key="1">
    <citation type="submission" date="2025-08" db="UniProtKB">
        <authorList>
            <consortium name="RefSeq"/>
        </authorList>
    </citation>
    <scope>IDENTIFICATION</scope>
    <source>
        <tissue evidence="10">Gonads</tissue>
    </source>
</reference>
<feature type="repeat" description="TPR" evidence="7">
    <location>
        <begin position="115"/>
        <end position="148"/>
    </location>
</feature>
<dbReference type="AlphaFoldDB" id="A0A6J2Y473"/>
<accession>A0A6J2Y473</accession>
<name>A0A6J2Y473_SITOR</name>
<evidence type="ECO:0000256" key="6">
    <source>
        <dbReference type="ARBA" id="ARBA00039307"/>
    </source>
</evidence>
<dbReference type="Gene3D" id="1.25.40.10">
    <property type="entry name" value="Tetratricopeptide repeat domain"/>
    <property type="match status" value="4"/>
</dbReference>
<dbReference type="FunFam" id="1.25.40.10:FF:000018">
    <property type="entry name" value="Cell division cycle protein 27 homolog B"/>
    <property type="match status" value="1"/>
</dbReference>
<protein>
    <recommendedName>
        <fullName evidence="6">Cell division cycle protein 27 homolog</fullName>
    </recommendedName>
</protein>
<dbReference type="InParanoid" id="A0A6J2Y473"/>
<keyword evidence="4" id="KW-0539">Nucleus</keyword>
<feature type="compositionally biased region" description="Polar residues" evidence="8">
    <location>
        <begin position="383"/>
        <end position="397"/>
    </location>
</feature>
<dbReference type="GO" id="GO:0007091">
    <property type="term" value="P:metaphase/anaphase transition of mitotic cell cycle"/>
    <property type="evidence" value="ECO:0007669"/>
    <property type="project" value="TreeGrafter"/>
</dbReference>
<dbReference type="CTD" id="996"/>
<dbReference type="GeneID" id="115883826"/>
<dbReference type="InterPro" id="IPR019734">
    <property type="entry name" value="TPR_rpt"/>
</dbReference>
<evidence type="ECO:0000313" key="10">
    <source>
        <dbReference type="RefSeq" id="XP_030758091.1"/>
    </source>
</evidence>
<feature type="repeat" description="TPR" evidence="7">
    <location>
        <begin position="651"/>
        <end position="684"/>
    </location>
</feature>
<comment type="subcellular location">
    <subcellularLocation>
        <location evidence="1">Nucleus</location>
    </subcellularLocation>
</comment>
<dbReference type="GO" id="GO:0031145">
    <property type="term" value="P:anaphase-promoting complex-dependent catabolic process"/>
    <property type="evidence" value="ECO:0007669"/>
    <property type="project" value="TreeGrafter"/>
</dbReference>
<feature type="region of interest" description="Disordered" evidence="8">
    <location>
        <begin position="763"/>
        <end position="812"/>
    </location>
</feature>
<feature type="compositionally biased region" description="Basic and acidic residues" evidence="8">
    <location>
        <begin position="398"/>
        <end position="409"/>
    </location>
</feature>
<organism evidence="9 10">
    <name type="scientific">Sitophilus oryzae</name>
    <name type="common">Rice weevil</name>
    <name type="synonym">Curculio oryzae</name>
    <dbReference type="NCBI Taxonomy" id="7048"/>
    <lineage>
        <taxon>Eukaryota</taxon>
        <taxon>Metazoa</taxon>
        <taxon>Ecdysozoa</taxon>
        <taxon>Arthropoda</taxon>
        <taxon>Hexapoda</taxon>
        <taxon>Insecta</taxon>
        <taxon>Pterygota</taxon>
        <taxon>Neoptera</taxon>
        <taxon>Endopterygota</taxon>
        <taxon>Coleoptera</taxon>
        <taxon>Polyphaga</taxon>
        <taxon>Cucujiformia</taxon>
        <taxon>Curculionidae</taxon>
        <taxon>Dryophthorinae</taxon>
        <taxon>Sitophilus</taxon>
    </lineage>
</organism>
<feature type="repeat" description="TPR" evidence="7">
    <location>
        <begin position="583"/>
        <end position="616"/>
    </location>
</feature>
<dbReference type="GO" id="GO:0016567">
    <property type="term" value="P:protein ubiquitination"/>
    <property type="evidence" value="ECO:0007669"/>
    <property type="project" value="TreeGrafter"/>
</dbReference>